<keyword evidence="2" id="KW-0808">Transferase</keyword>
<evidence type="ECO:0000313" key="2">
    <source>
        <dbReference type="EMBL" id="TGE19821.1"/>
    </source>
</evidence>
<dbReference type="PANTHER" id="PTHR43441">
    <property type="entry name" value="RIBOSOMAL-PROTEIN-SERINE ACETYLTRANSFERASE"/>
    <property type="match status" value="1"/>
</dbReference>
<name>A0A4Z0PS32_9BACT</name>
<keyword evidence="3" id="KW-1185">Reference proteome</keyword>
<dbReference type="PROSITE" id="PS51186">
    <property type="entry name" value="GNAT"/>
    <property type="match status" value="1"/>
</dbReference>
<dbReference type="SUPFAM" id="SSF55729">
    <property type="entry name" value="Acyl-CoA N-acyltransferases (Nat)"/>
    <property type="match status" value="1"/>
</dbReference>
<proteinExistence type="predicted"/>
<dbReference type="PANTHER" id="PTHR43441:SF2">
    <property type="entry name" value="FAMILY ACETYLTRANSFERASE, PUTATIVE (AFU_ORTHOLOGUE AFUA_7G00850)-RELATED"/>
    <property type="match status" value="1"/>
</dbReference>
<dbReference type="OrthoDB" id="9811523at2"/>
<dbReference type="Gene3D" id="3.40.630.30">
    <property type="match status" value="1"/>
</dbReference>
<sequence>MQKATHAGGLLHVARCQVASPNNVVICSVVNSYGMESRRSRCWRIAACGDLPSTFRSGFTCSKSCFGHFLMSIAALPLAPARTPLLTARLVLRPYEPTDTAAFFTVIDQERERLRPAFPTRVAAVQTLADARQVVAAYTQDWHTRRLFVFGIWHRSTGAYLGDISLRPTWHREVTAEIGYYLSATAEGQGYAYEALAAAVAFGFQAPLGAARLTIRCYATNPRSSVVAERAGFQRLPARPRLWPLRTPAEIHYYSLSSANPIE</sequence>
<dbReference type="AlphaFoldDB" id="A0A4Z0PS32"/>
<organism evidence="2 3">
    <name type="scientific">Hymenobacter elongatus</name>
    <dbReference type="NCBI Taxonomy" id="877208"/>
    <lineage>
        <taxon>Bacteria</taxon>
        <taxon>Pseudomonadati</taxon>
        <taxon>Bacteroidota</taxon>
        <taxon>Cytophagia</taxon>
        <taxon>Cytophagales</taxon>
        <taxon>Hymenobacteraceae</taxon>
        <taxon>Hymenobacter</taxon>
    </lineage>
</organism>
<evidence type="ECO:0000259" key="1">
    <source>
        <dbReference type="PROSITE" id="PS51186"/>
    </source>
</evidence>
<dbReference type="Proteomes" id="UP000297739">
    <property type="component" value="Unassembled WGS sequence"/>
</dbReference>
<gene>
    <name evidence="2" type="ORF">E5J99_01595</name>
</gene>
<dbReference type="GO" id="GO:1990189">
    <property type="term" value="F:protein N-terminal-serine acetyltransferase activity"/>
    <property type="evidence" value="ECO:0007669"/>
    <property type="project" value="TreeGrafter"/>
</dbReference>
<dbReference type="Pfam" id="PF13302">
    <property type="entry name" value="Acetyltransf_3"/>
    <property type="match status" value="1"/>
</dbReference>
<reference evidence="2 3" key="1">
    <citation type="submission" date="2019-04" db="EMBL/GenBank/DDBJ databases">
        <authorList>
            <person name="Feng G."/>
            <person name="Zhang J."/>
            <person name="Zhu H."/>
        </authorList>
    </citation>
    <scope>NUCLEOTIDE SEQUENCE [LARGE SCALE GENOMIC DNA]</scope>
    <source>
        <strain evidence="2 3">JCM 17223</strain>
    </source>
</reference>
<feature type="domain" description="N-acetyltransferase" evidence="1">
    <location>
        <begin position="90"/>
        <end position="250"/>
    </location>
</feature>
<accession>A0A4Z0PS32</accession>
<dbReference type="GO" id="GO:0005737">
    <property type="term" value="C:cytoplasm"/>
    <property type="evidence" value="ECO:0007669"/>
    <property type="project" value="TreeGrafter"/>
</dbReference>
<dbReference type="InterPro" id="IPR016181">
    <property type="entry name" value="Acyl_CoA_acyltransferase"/>
</dbReference>
<protein>
    <submittedName>
        <fullName evidence="2">N-acetyltransferase</fullName>
    </submittedName>
</protein>
<dbReference type="EMBL" id="SRLD01000002">
    <property type="protein sequence ID" value="TGE19821.1"/>
    <property type="molecule type" value="Genomic_DNA"/>
</dbReference>
<evidence type="ECO:0000313" key="3">
    <source>
        <dbReference type="Proteomes" id="UP000297739"/>
    </source>
</evidence>
<comment type="caution">
    <text evidence="2">The sequence shown here is derived from an EMBL/GenBank/DDBJ whole genome shotgun (WGS) entry which is preliminary data.</text>
</comment>
<dbReference type="InterPro" id="IPR051908">
    <property type="entry name" value="Ribosomal_N-acetyltransferase"/>
</dbReference>
<dbReference type="InterPro" id="IPR000182">
    <property type="entry name" value="GNAT_dom"/>
</dbReference>
<dbReference type="GO" id="GO:0008999">
    <property type="term" value="F:protein-N-terminal-alanine acetyltransferase activity"/>
    <property type="evidence" value="ECO:0007669"/>
    <property type="project" value="TreeGrafter"/>
</dbReference>